<sequence>VSGSHSFWYYCSQCQALKKRPQKHEDLEKQRDHDNTLFISINMNNNFAKIQLKHNFLHKQPEQFEVDNLVQEEIKKNIHLMPSDIYKQLELNYPDLTQKQVHAVE</sequence>
<evidence type="ECO:0000313" key="2">
    <source>
        <dbReference type="Proteomes" id="UP000789901"/>
    </source>
</evidence>
<evidence type="ECO:0000313" key="1">
    <source>
        <dbReference type="EMBL" id="CAG8542043.1"/>
    </source>
</evidence>
<dbReference type="Proteomes" id="UP000789901">
    <property type="component" value="Unassembled WGS sequence"/>
</dbReference>
<organism evidence="1 2">
    <name type="scientific">Gigaspora margarita</name>
    <dbReference type="NCBI Taxonomy" id="4874"/>
    <lineage>
        <taxon>Eukaryota</taxon>
        <taxon>Fungi</taxon>
        <taxon>Fungi incertae sedis</taxon>
        <taxon>Mucoromycota</taxon>
        <taxon>Glomeromycotina</taxon>
        <taxon>Glomeromycetes</taxon>
        <taxon>Diversisporales</taxon>
        <taxon>Gigasporaceae</taxon>
        <taxon>Gigaspora</taxon>
    </lineage>
</organism>
<comment type="caution">
    <text evidence="1">The sequence shown here is derived from an EMBL/GenBank/DDBJ whole genome shotgun (WGS) entry which is preliminary data.</text>
</comment>
<proteinExistence type="predicted"/>
<protein>
    <submittedName>
        <fullName evidence="1">15984_t:CDS:1</fullName>
    </submittedName>
</protein>
<keyword evidence="2" id="KW-1185">Reference proteome</keyword>
<feature type="non-terminal residue" evidence="1">
    <location>
        <position position="1"/>
    </location>
</feature>
<name>A0ABM8W706_GIGMA</name>
<dbReference type="EMBL" id="CAJVQB010001591">
    <property type="protein sequence ID" value="CAG8542043.1"/>
    <property type="molecule type" value="Genomic_DNA"/>
</dbReference>
<gene>
    <name evidence="1" type="ORF">GMARGA_LOCUS4131</name>
</gene>
<accession>A0ABM8W706</accession>
<reference evidence="1 2" key="1">
    <citation type="submission" date="2021-06" db="EMBL/GenBank/DDBJ databases">
        <authorList>
            <person name="Kallberg Y."/>
            <person name="Tangrot J."/>
            <person name="Rosling A."/>
        </authorList>
    </citation>
    <scope>NUCLEOTIDE SEQUENCE [LARGE SCALE GENOMIC DNA]</scope>
    <source>
        <strain evidence="1 2">120-4 pot B 10/14</strain>
    </source>
</reference>